<evidence type="ECO:0000313" key="3">
    <source>
        <dbReference type="EMBL" id="ANX11261.1"/>
    </source>
</evidence>
<dbReference type="PANTHER" id="PTHR14969">
    <property type="entry name" value="SPHINGOSINE-1-PHOSPHATE PHOSPHOHYDROLASE"/>
    <property type="match status" value="1"/>
</dbReference>
<dbReference type="InterPro" id="IPR000326">
    <property type="entry name" value="PAP2/HPO"/>
</dbReference>
<dbReference type="KEGG" id="far:ABE41_004530"/>
<dbReference type="EMBL" id="CP016761">
    <property type="protein sequence ID" value="ANX11261.1"/>
    <property type="molecule type" value="Genomic_DNA"/>
</dbReference>
<proteinExistence type="predicted"/>
<feature type="transmembrane region" description="Helical" evidence="1">
    <location>
        <begin position="155"/>
        <end position="173"/>
    </location>
</feature>
<keyword evidence="1" id="KW-0472">Membrane</keyword>
<name>A0A1B1Z1C9_9BACL</name>
<feature type="transmembrane region" description="Helical" evidence="1">
    <location>
        <begin position="61"/>
        <end position="82"/>
    </location>
</feature>
<keyword evidence="1" id="KW-0812">Transmembrane</keyword>
<evidence type="ECO:0000259" key="2">
    <source>
        <dbReference type="SMART" id="SM00014"/>
    </source>
</evidence>
<reference evidence="3 4" key="1">
    <citation type="submission" date="2016-08" db="EMBL/GenBank/DDBJ databases">
        <title>Complete genome sequence of Fictibacillus arsenicus G25-54, a strain with toxicity to nematodes and a potential arsenic-resistance activity.</title>
        <authorList>
            <person name="Zheng Z."/>
        </authorList>
    </citation>
    <scope>NUCLEOTIDE SEQUENCE [LARGE SCALE GENOMIC DNA]</scope>
    <source>
        <strain evidence="3 4">G25-54</strain>
    </source>
</reference>
<dbReference type="STRING" id="255247.ABE41_004530"/>
<dbReference type="OrthoDB" id="9789113at2"/>
<dbReference type="Pfam" id="PF01569">
    <property type="entry name" value="PAP2"/>
    <property type="match status" value="1"/>
</dbReference>
<keyword evidence="1" id="KW-1133">Transmembrane helix</keyword>
<dbReference type="Gene3D" id="1.20.144.10">
    <property type="entry name" value="Phosphatidic acid phosphatase type 2/haloperoxidase"/>
    <property type="match status" value="1"/>
</dbReference>
<accession>A0A1B1Z1C9</accession>
<dbReference type="SUPFAM" id="SSF48317">
    <property type="entry name" value="Acid phosphatase/Vanadium-dependent haloperoxidase"/>
    <property type="match status" value="1"/>
</dbReference>
<dbReference type="SMART" id="SM00014">
    <property type="entry name" value="acidPPc"/>
    <property type="match status" value="1"/>
</dbReference>
<protein>
    <recommendedName>
        <fullName evidence="2">Phosphatidic acid phosphatase type 2/haloperoxidase domain-containing protein</fullName>
    </recommendedName>
</protein>
<feature type="transmembrane region" description="Helical" evidence="1">
    <location>
        <begin position="179"/>
        <end position="198"/>
    </location>
</feature>
<organism evidence="3 4">
    <name type="scientific">Fictibacillus arsenicus</name>
    <dbReference type="NCBI Taxonomy" id="255247"/>
    <lineage>
        <taxon>Bacteria</taxon>
        <taxon>Bacillati</taxon>
        <taxon>Bacillota</taxon>
        <taxon>Bacilli</taxon>
        <taxon>Bacillales</taxon>
        <taxon>Fictibacillaceae</taxon>
        <taxon>Fictibacillus</taxon>
    </lineage>
</organism>
<evidence type="ECO:0000256" key="1">
    <source>
        <dbReference type="SAM" id="Phobius"/>
    </source>
</evidence>
<feature type="domain" description="Phosphatidic acid phosphatase type 2/haloperoxidase" evidence="2">
    <location>
        <begin position="91"/>
        <end position="198"/>
    </location>
</feature>
<dbReference type="AlphaFoldDB" id="A0A1B1Z1C9"/>
<dbReference type="InterPro" id="IPR036938">
    <property type="entry name" value="PAP2/HPO_sf"/>
</dbReference>
<keyword evidence="4" id="KW-1185">Reference proteome</keyword>
<gene>
    <name evidence="3" type="ORF">ABE41_004530</name>
</gene>
<sequence>MLRRKKRTSYTLLPLLGLVFTGGFFAFLTLIRNKEPYRSLDKRWSRSIYDSNTFSNPLMVFFSRMGSGFFTVPLGLILFFSYQNTGNRDKSKLILFNVIGIRILNALFKQLFKRKPPEWERLIKASKYGYPSAHTMNAAGFYGLVLFLSGMWRNLWALLVSFVFLIMIGVSRVKLGIHYILDMIAGLAGGLFLNLLGIKTYKWLFRR</sequence>
<dbReference type="PANTHER" id="PTHR14969:SF13">
    <property type="entry name" value="AT30094P"/>
    <property type="match status" value="1"/>
</dbReference>
<dbReference type="RefSeq" id="WP_066286923.1">
    <property type="nucleotide sequence ID" value="NZ_CP016761.1"/>
</dbReference>
<dbReference type="Proteomes" id="UP000077412">
    <property type="component" value="Chromosome"/>
</dbReference>
<evidence type="ECO:0000313" key="4">
    <source>
        <dbReference type="Proteomes" id="UP000077412"/>
    </source>
</evidence>
<feature type="transmembrane region" description="Helical" evidence="1">
    <location>
        <begin position="12"/>
        <end position="31"/>
    </location>
</feature>